<dbReference type="RefSeq" id="WP_073583594.1">
    <property type="nucleotide sequence ID" value="NZ_CBCSEA010000008.1"/>
</dbReference>
<sequence length="252" mass="30112">MKQLLLLLFLSFLSCKSDDKKPLLLPTKQNDFAPTLNIKKETKTATSDSSTFVPFLEKFLVERAFQEERTNKTISVEELFQSEKGFIPFLHTDTLSLFETKLEGTLKQDIALVDFDRNENWLYEFEHNEDEWTLKNLKKINKRNLSDKEFISFLILFSNDSVFQKKHIVFPLNRKMLDNDYEVVSEKTTLEQWKYFNLNQEMGSLVLLPNIKKRNAFRNIYYRGKYNGIWVKYTFQKIKNEWFLIKTEDYST</sequence>
<dbReference type="AlphaFoldDB" id="A0A1M7ZX43"/>
<evidence type="ECO:0000313" key="2">
    <source>
        <dbReference type="Proteomes" id="UP000184611"/>
    </source>
</evidence>
<reference evidence="2" key="1">
    <citation type="submission" date="2016-12" db="EMBL/GenBank/DDBJ databases">
        <authorList>
            <person name="Varghese N."/>
            <person name="Submissions S."/>
        </authorList>
    </citation>
    <scope>NUCLEOTIDE SEQUENCE [LARGE SCALE GENOMIC DNA]</scope>
    <source>
        <strain evidence="2">DSM 18830</strain>
    </source>
</reference>
<dbReference type="OrthoDB" id="1043604at2"/>
<evidence type="ECO:0000313" key="1">
    <source>
        <dbReference type="EMBL" id="SHO73446.1"/>
    </source>
</evidence>
<dbReference type="Pfam" id="PF14254">
    <property type="entry name" value="DUF4348"/>
    <property type="match status" value="1"/>
</dbReference>
<evidence type="ECO:0008006" key="3">
    <source>
        <dbReference type="Google" id="ProtNLM"/>
    </source>
</evidence>
<name>A0A1M7ZX43_9FLAO</name>
<proteinExistence type="predicted"/>
<organism evidence="1 2">
    <name type="scientific">Flavobacterium cucumis</name>
    <dbReference type="NCBI Taxonomy" id="416016"/>
    <lineage>
        <taxon>Bacteria</taxon>
        <taxon>Pseudomonadati</taxon>
        <taxon>Bacteroidota</taxon>
        <taxon>Flavobacteriia</taxon>
        <taxon>Flavobacteriales</taxon>
        <taxon>Flavobacteriaceae</taxon>
        <taxon>Flavobacterium</taxon>
    </lineage>
</organism>
<protein>
    <recommendedName>
        <fullName evidence="3">DUF4348 domain-containing protein</fullName>
    </recommendedName>
</protein>
<keyword evidence="2" id="KW-1185">Reference proteome</keyword>
<dbReference type="Gene3D" id="3.10.450.410">
    <property type="match status" value="1"/>
</dbReference>
<dbReference type="PROSITE" id="PS51257">
    <property type="entry name" value="PROKAR_LIPOPROTEIN"/>
    <property type="match status" value="1"/>
</dbReference>
<dbReference type="Proteomes" id="UP000184611">
    <property type="component" value="Unassembled WGS sequence"/>
</dbReference>
<gene>
    <name evidence="1" type="ORF">SAMN05443547_1807</name>
</gene>
<dbReference type="EMBL" id="FRYK01000003">
    <property type="protein sequence ID" value="SHO73446.1"/>
    <property type="molecule type" value="Genomic_DNA"/>
</dbReference>
<accession>A0A1M7ZX43</accession>
<dbReference type="InterPro" id="IPR025590">
    <property type="entry name" value="DUF4348"/>
</dbReference>